<evidence type="ECO:0000313" key="2">
    <source>
        <dbReference type="Proteomes" id="UP000577346"/>
    </source>
</evidence>
<organism evidence="1 2">
    <name type="scientific">Pseudomonas juntendi</name>
    <dbReference type="NCBI Taxonomy" id="2666183"/>
    <lineage>
        <taxon>Bacteria</taxon>
        <taxon>Pseudomonadati</taxon>
        <taxon>Pseudomonadota</taxon>
        <taxon>Gammaproteobacteria</taxon>
        <taxon>Pseudomonadales</taxon>
        <taxon>Pseudomonadaceae</taxon>
        <taxon>Pseudomonas</taxon>
    </lineage>
</organism>
<feature type="non-terminal residue" evidence="1">
    <location>
        <position position="176"/>
    </location>
</feature>
<dbReference type="EMBL" id="JACGDA010000060">
    <property type="protein sequence ID" value="MBA6150152.1"/>
    <property type="molecule type" value="Genomic_DNA"/>
</dbReference>
<reference evidence="1 2" key="1">
    <citation type="submission" date="2020-07" db="EMBL/GenBank/DDBJ databases">
        <title>Diversity of carbapenemase encoding genes among Pseudomonas putida group clinical isolates in a tertiary Brazilian hospital.</title>
        <authorList>
            <person name="Alberto-Lei F."/>
            <person name="Nodari C.S."/>
            <person name="Streling A.P."/>
            <person name="Paulino J.T."/>
            <person name="Bessa-Neto F.O."/>
            <person name="Cayo R."/>
            <person name="Gales A.C."/>
        </authorList>
    </citation>
    <scope>NUCLEOTIDE SEQUENCE [LARGE SCALE GENOMIC DNA]</scope>
    <source>
        <strain evidence="1 2">11213</strain>
    </source>
</reference>
<evidence type="ECO:0000313" key="1">
    <source>
        <dbReference type="EMBL" id="MBA6150152.1"/>
    </source>
</evidence>
<gene>
    <name evidence="1" type="ORF">H4C15_22035</name>
</gene>
<proteinExistence type="predicted"/>
<sequence>MAYNTNNPLGSSDPRDLFDNASIFDKYMTGSDEIVYDRFNQPRWAPQAFHNLVINAKAQIDPAVAAAKAAVNTAADSAILEMEQTAAELGADINTKRYATYAGEGGMLSDPQNRDNVVGIVDGDPNGALNGWYVWNNTTNEWVRFAVQPVTTADFQALAAYLKAGQAAAITHSFED</sequence>
<comment type="caution">
    <text evidence="1">The sequence shown here is derived from an EMBL/GenBank/DDBJ whole genome shotgun (WGS) entry which is preliminary data.</text>
</comment>
<dbReference type="AlphaFoldDB" id="A0A7W2LZY0"/>
<name>A0A7W2LZY0_9PSED</name>
<accession>A0A7W2LZY0</accession>
<dbReference type="Proteomes" id="UP000577346">
    <property type="component" value="Unassembled WGS sequence"/>
</dbReference>
<protein>
    <submittedName>
        <fullName evidence="1">Uncharacterized protein</fullName>
    </submittedName>
</protein>